<evidence type="ECO:0000313" key="2">
    <source>
        <dbReference type="EMBL" id="KAJ8031353.1"/>
    </source>
</evidence>
<organism evidence="2 3">
    <name type="scientific">Holothuria leucospilota</name>
    <name type="common">Black long sea cucumber</name>
    <name type="synonym">Mertensiothuria leucospilota</name>
    <dbReference type="NCBI Taxonomy" id="206669"/>
    <lineage>
        <taxon>Eukaryota</taxon>
        <taxon>Metazoa</taxon>
        <taxon>Echinodermata</taxon>
        <taxon>Eleutherozoa</taxon>
        <taxon>Echinozoa</taxon>
        <taxon>Holothuroidea</taxon>
        <taxon>Aspidochirotacea</taxon>
        <taxon>Aspidochirotida</taxon>
        <taxon>Holothuriidae</taxon>
        <taxon>Holothuria</taxon>
    </lineage>
</organism>
<proteinExistence type="predicted"/>
<keyword evidence="3" id="KW-1185">Reference proteome</keyword>
<dbReference type="Proteomes" id="UP001152320">
    <property type="component" value="Chromosome 13"/>
</dbReference>
<feature type="region of interest" description="Disordered" evidence="1">
    <location>
        <begin position="78"/>
        <end position="105"/>
    </location>
</feature>
<evidence type="ECO:0000256" key="1">
    <source>
        <dbReference type="SAM" id="MobiDB-lite"/>
    </source>
</evidence>
<dbReference type="AlphaFoldDB" id="A0A9Q1BQS9"/>
<sequence length="296" mass="34079">MNFLRRRLAQLKLAKLFRKKKKSKFQECVNKVIEARRSGCIDDQGNILYPLKKMLEQKQREQIQAEKLYSEITKLHKLQRKDSRPPSCMSRESYPLPQEDDGSEGYASASELENFEFNPTIYLERNRAAGLPNNCIPCRYDSKRSGGSERKVRFSDDVCRISNYSYESSCSYSSEGDGPEVDSTDTSCRHRNDYSDDQCDDRFSLTLEEKISFFNQAMRAESRGNAKKMSKSTSFIERGYQPGTGSLKSKVAMFENLSKGGSSSQRSSRTEEWIRSETRSKIRFFETLGKCNSMQI</sequence>
<accession>A0A9Q1BQS9</accession>
<feature type="region of interest" description="Disordered" evidence="1">
    <location>
        <begin position="168"/>
        <end position="191"/>
    </location>
</feature>
<evidence type="ECO:0000313" key="3">
    <source>
        <dbReference type="Proteomes" id="UP001152320"/>
    </source>
</evidence>
<dbReference type="OrthoDB" id="10478931at2759"/>
<gene>
    <name evidence="2" type="ORF">HOLleu_28060</name>
</gene>
<dbReference type="EMBL" id="JAIZAY010000013">
    <property type="protein sequence ID" value="KAJ8031353.1"/>
    <property type="molecule type" value="Genomic_DNA"/>
</dbReference>
<comment type="caution">
    <text evidence="2">The sequence shown here is derived from an EMBL/GenBank/DDBJ whole genome shotgun (WGS) entry which is preliminary data.</text>
</comment>
<protein>
    <submittedName>
        <fullName evidence="2">Uncharacterized protein</fullName>
    </submittedName>
</protein>
<name>A0A9Q1BQS9_HOLLE</name>
<reference evidence="2" key="1">
    <citation type="submission" date="2021-10" db="EMBL/GenBank/DDBJ databases">
        <title>Tropical sea cucumber genome reveals ecological adaptation and Cuvierian tubules defense mechanism.</title>
        <authorList>
            <person name="Chen T."/>
        </authorList>
    </citation>
    <scope>NUCLEOTIDE SEQUENCE</scope>
    <source>
        <strain evidence="2">Nanhai2018</strain>
        <tissue evidence="2">Muscle</tissue>
    </source>
</reference>